<protein>
    <submittedName>
        <fullName evidence="2">Uncharacterized protein</fullName>
    </submittedName>
</protein>
<accession>A0A250VT53</accession>
<evidence type="ECO:0000256" key="1">
    <source>
        <dbReference type="SAM" id="MobiDB-lite"/>
    </source>
</evidence>
<evidence type="ECO:0000313" key="2">
    <source>
        <dbReference type="EMBL" id="GAX57276.1"/>
    </source>
</evidence>
<comment type="caution">
    <text evidence="2">The sequence shown here is derived from an EMBL/GenBank/DDBJ whole genome shotgun (WGS) entry which is preliminary data.</text>
</comment>
<proteinExistence type="predicted"/>
<feature type="region of interest" description="Disordered" evidence="1">
    <location>
        <begin position="1"/>
        <end position="21"/>
    </location>
</feature>
<dbReference type="RefSeq" id="WP_067383044.1">
    <property type="nucleotide sequence ID" value="NZ_BDQI01000034.1"/>
</dbReference>
<evidence type="ECO:0000313" key="3">
    <source>
        <dbReference type="Proteomes" id="UP000217446"/>
    </source>
</evidence>
<dbReference type="Proteomes" id="UP000217446">
    <property type="component" value="Unassembled WGS sequence"/>
</dbReference>
<gene>
    <name evidence="2" type="ORF">SO3561_08846</name>
</gene>
<dbReference type="AlphaFoldDB" id="A0A250VT53"/>
<organism evidence="2 3">
    <name type="scientific">Streptomyces olivochromogenes</name>
    <dbReference type="NCBI Taxonomy" id="1963"/>
    <lineage>
        <taxon>Bacteria</taxon>
        <taxon>Bacillati</taxon>
        <taxon>Actinomycetota</taxon>
        <taxon>Actinomycetes</taxon>
        <taxon>Kitasatosporales</taxon>
        <taxon>Streptomycetaceae</taxon>
        <taxon>Streptomyces</taxon>
    </lineage>
</organism>
<dbReference type="STRING" id="1963.AQJ27_45085"/>
<sequence length="110" mass="12512">MTITVTHEGNDPMGAPSTHRGLLENCSAPDCQDRVLEQQNAWGVYCPHGKQIVEKDPDRTDPEGYPVGRLVDPWPCTVDGCTLEAFEQREQEREDEYWDAMNEIASDVYR</sequence>
<keyword evidence="3" id="KW-1185">Reference proteome</keyword>
<name>A0A250VT53_STROL</name>
<reference evidence="3" key="1">
    <citation type="submission" date="2017-05" db="EMBL/GenBank/DDBJ databases">
        <title>Streptomyces olivochromogenes NBRC 3561 whole genome shotgun sequence.</title>
        <authorList>
            <person name="Dohra H."/>
            <person name="Kodani S."/>
        </authorList>
    </citation>
    <scope>NUCLEOTIDE SEQUENCE [LARGE SCALE GENOMIC DNA]</scope>
    <source>
        <strain evidence="3">NBRC 3561</strain>
    </source>
</reference>
<dbReference type="EMBL" id="BDQI01000034">
    <property type="protein sequence ID" value="GAX57276.1"/>
    <property type="molecule type" value="Genomic_DNA"/>
</dbReference>